<dbReference type="InterPro" id="IPR036322">
    <property type="entry name" value="WD40_repeat_dom_sf"/>
</dbReference>
<dbReference type="GO" id="GO:0010997">
    <property type="term" value="F:anaphase-promoting complex binding"/>
    <property type="evidence" value="ECO:0007669"/>
    <property type="project" value="InterPro"/>
</dbReference>
<feature type="repeat" description="WD" evidence="3">
    <location>
        <begin position="278"/>
        <end position="319"/>
    </location>
</feature>
<evidence type="ECO:0000256" key="2">
    <source>
        <dbReference type="ARBA" id="ARBA00022737"/>
    </source>
</evidence>
<sequence>MNLCASPRKNSLMDQNAVPSFNKGRRDDWKHEVNKSQCNVNLKFTYGDRFIPKRFNAENINYTLKYLETNKEKDILMADEMLVCSYWRQNSFVRAINETFGVRNSRLLQFSNLQSHLSNISRRTNQDCDWPCTPRPRPMAYPNTTHEMPRCSLIDHNLMDWSINGHMAVSLGQDVIIWHNQGETTMVFSVKRPRSLKYSPNGRYLAMGCTDSQHPVLELWKLKTAKEFLVADGKYFQKSDGSICAIEWTQDSQKIVCGTGSGLLVVLQMPTLRTLYKLRKHTDKISSIRYSPNGQYLATADVQGLIYIFHSRQYKVLIRLRSKSSSIIFDWHPWSGVELAISEKSPPSIYIFNVPRREIVAFYQRADKKIMINSINFSKITGELLVNVYRYDDQGCLSCEILVLSSFNRVVDIMGYKEGGMVFMMWSPDGTKIATAGLDESLSIWNFLHSNKVHDTKAKNRVHATERRNSLELYRLFK</sequence>
<dbReference type="PANTHER" id="PTHR19918:SF52">
    <property type="entry name" value="PROTEIN CORTEX"/>
    <property type="match status" value="1"/>
</dbReference>
<dbReference type="Gene3D" id="2.130.10.10">
    <property type="entry name" value="YVTN repeat-like/Quinoprotein amine dehydrogenase"/>
    <property type="match status" value="1"/>
</dbReference>
<organism evidence="4 5">
    <name type="scientific">Drosophila albomicans</name>
    <name type="common">Fruit fly</name>
    <dbReference type="NCBI Taxonomy" id="7291"/>
    <lineage>
        <taxon>Eukaryota</taxon>
        <taxon>Metazoa</taxon>
        <taxon>Ecdysozoa</taxon>
        <taxon>Arthropoda</taxon>
        <taxon>Hexapoda</taxon>
        <taxon>Insecta</taxon>
        <taxon>Pterygota</taxon>
        <taxon>Neoptera</taxon>
        <taxon>Endopterygota</taxon>
        <taxon>Diptera</taxon>
        <taxon>Brachycera</taxon>
        <taxon>Muscomorpha</taxon>
        <taxon>Ephydroidea</taxon>
        <taxon>Drosophilidae</taxon>
        <taxon>Drosophila</taxon>
    </lineage>
</organism>
<feature type="repeat" description="WD" evidence="3">
    <location>
        <begin position="426"/>
        <end position="455"/>
    </location>
</feature>
<keyword evidence="4" id="KW-1185">Reference proteome</keyword>
<dbReference type="InterPro" id="IPR001680">
    <property type="entry name" value="WD40_rpt"/>
</dbReference>
<keyword evidence="1 3" id="KW-0853">WD repeat</keyword>
<evidence type="ECO:0000313" key="4">
    <source>
        <dbReference type="Proteomes" id="UP000515160"/>
    </source>
</evidence>
<dbReference type="SUPFAM" id="SSF50978">
    <property type="entry name" value="WD40 repeat-like"/>
    <property type="match status" value="1"/>
</dbReference>
<dbReference type="GO" id="GO:0031145">
    <property type="term" value="P:anaphase-promoting complex-dependent catabolic process"/>
    <property type="evidence" value="ECO:0007669"/>
    <property type="project" value="TreeGrafter"/>
</dbReference>
<accession>A0A6P8W8B8</accession>
<evidence type="ECO:0000256" key="3">
    <source>
        <dbReference type="PROSITE-ProRule" id="PRU00221"/>
    </source>
</evidence>
<evidence type="ECO:0000313" key="5">
    <source>
        <dbReference type="RefSeq" id="XP_034099876.1"/>
    </source>
</evidence>
<dbReference type="Proteomes" id="UP000515160">
    <property type="component" value="Chromosome 2L"/>
</dbReference>
<dbReference type="GO" id="GO:1905786">
    <property type="term" value="P:positive regulation of anaphase-promoting complex-dependent catabolic process"/>
    <property type="evidence" value="ECO:0007669"/>
    <property type="project" value="TreeGrafter"/>
</dbReference>
<protein>
    <submittedName>
        <fullName evidence="5">Protein cortex</fullName>
    </submittedName>
</protein>
<dbReference type="PROSITE" id="PS50082">
    <property type="entry name" value="WD_REPEATS_2"/>
    <property type="match status" value="2"/>
</dbReference>
<dbReference type="RefSeq" id="XP_034099876.1">
    <property type="nucleotide sequence ID" value="XM_034243985.2"/>
</dbReference>
<dbReference type="InterPro" id="IPR015943">
    <property type="entry name" value="WD40/YVTN_repeat-like_dom_sf"/>
</dbReference>
<dbReference type="InterPro" id="IPR033010">
    <property type="entry name" value="Cdc20/Fizzy"/>
</dbReference>
<name>A0A6P8W8B8_DROAB</name>
<reference evidence="5" key="1">
    <citation type="submission" date="2025-08" db="UniProtKB">
        <authorList>
            <consortium name="RefSeq"/>
        </authorList>
    </citation>
    <scope>IDENTIFICATION</scope>
    <source>
        <strain evidence="5">15112-1751.03</strain>
        <tissue evidence="5">Whole Adult</tissue>
    </source>
</reference>
<dbReference type="AlphaFoldDB" id="A0A6P8W8B8"/>
<gene>
    <name evidence="5" type="primary">LOC117565037</name>
</gene>
<dbReference type="CTD" id="1325"/>
<dbReference type="SMART" id="SM00320">
    <property type="entry name" value="WD40"/>
    <property type="match status" value="5"/>
</dbReference>
<dbReference type="GO" id="GO:1990757">
    <property type="term" value="F:ubiquitin ligase activator activity"/>
    <property type="evidence" value="ECO:0007669"/>
    <property type="project" value="TreeGrafter"/>
</dbReference>
<dbReference type="GO" id="GO:0005680">
    <property type="term" value="C:anaphase-promoting complex"/>
    <property type="evidence" value="ECO:0007669"/>
    <property type="project" value="TreeGrafter"/>
</dbReference>
<keyword evidence="2" id="KW-0677">Repeat</keyword>
<dbReference type="Pfam" id="PF00400">
    <property type="entry name" value="WD40"/>
    <property type="match status" value="2"/>
</dbReference>
<dbReference type="PANTHER" id="PTHR19918">
    <property type="entry name" value="CELL DIVISION CYCLE 20 CDC20 FIZZY -RELATED"/>
    <property type="match status" value="1"/>
</dbReference>
<proteinExistence type="predicted"/>
<evidence type="ECO:0000256" key="1">
    <source>
        <dbReference type="ARBA" id="ARBA00022574"/>
    </source>
</evidence>
<dbReference type="OrthoDB" id="10263272at2759"/>
<dbReference type="GeneID" id="117565037"/>